<reference evidence="2 3" key="1">
    <citation type="submission" date="2014-04" db="EMBL/GenBank/DDBJ databases">
        <authorList>
            <consortium name="DOE Joint Genome Institute"/>
            <person name="Kuo A."/>
            <person name="Girlanda M."/>
            <person name="Perotto S."/>
            <person name="Kohler A."/>
            <person name="Nagy L.G."/>
            <person name="Floudas D."/>
            <person name="Copeland A."/>
            <person name="Barry K.W."/>
            <person name="Cichocki N."/>
            <person name="Veneault-Fourrey C."/>
            <person name="LaButti K."/>
            <person name="Lindquist E.A."/>
            <person name="Lipzen A."/>
            <person name="Lundell T."/>
            <person name="Morin E."/>
            <person name="Murat C."/>
            <person name="Sun H."/>
            <person name="Tunlid A."/>
            <person name="Henrissat B."/>
            <person name="Grigoriev I.V."/>
            <person name="Hibbett D.S."/>
            <person name="Martin F."/>
            <person name="Nordberg H.P."/>
            <person name="Cantor M.N."/>
            <person name="Hua S.X."/>
        </authorList>
    </citation>
    <scope>NUCLEOTIDE SEQUENCE [LARGE SCALE GENOMIC DNA]</scope>
    <source>
        <strain evidence="2 3">MUT 4182</strain>
    </source>
</reference>
<feature type="compositionally biased region" description="Polar residues" evidence="1">
    <location>
        <begin position="57"/>
        <end position="78"/>
    </location>
</feature>
<gene>
    <name evidence="2" type="ORF">M407DRAFT_32090</name>
</gene>
<sequence length="117" mass="13265">MATSQTSNPTVAPTLHSKIRAMQLRTKSLIYREPLRGYTRLMEGLFDRFRPRTRITTGEPSMAFSESSDGDSLNSAWRSEQCPPRPRAKPSHKKDVATIPTTGFNIKITFRPVKEDI</sequence>
<accession>A0A0C3PTW2</accession>
<protein>
    <submittedName>
        <fullName evidence="2">Uncharacterized protein</fullName>
    </submittedName>
</protein>
<evidence type="ECO:0000313" key="3">
    <source>
        <dbReference type="Proteomes" id="UP000054248"/>
    </source>
</evidence>
<feature type="region of interest" description="Disordered" evidence="1">
    <location>
        <begin position="57"/>
        <end position="95"/>
    </location>
</feature>
<name>A0A0C3PTW2_9AGAM</name>
<keyword evidence="3" id="KW-1185">Reference proteome</keyword>
<dbReference type="EMBL" id="KN823302">
    <property type="protein sequence ID" value="KIO18230.1"/>
    <property type="molecule type" value="Genomic_DNA"/>
</dbReference>
<reference evidence="3" key="2">
    <citation type="submission" date="2015-01" db="EMBL/GenBank/DDBJ databases">
        <title>Evolutionary Origins and Diversification of the Mycorrhizal Mutualists.</title>
        <authorList>
            <consortium name="DOE Joint Genome Institute"/>
            <consortium name="Mycorrhizal Genomics Consortium"/>
            <person name="Kohler A."/>
            <person name="Kuo A."/>
            <person name="Nagy L.G."/>
            <person name="Floudas D."/>
            <person name="Copeland A."/>
            <person name="Barry K.W."/>
            <person name="Cichocki N."/>
            <person name="Veneault-Fourrey C."/>
            <person name="LaButti K."/>
            <person name="Lindquist E.A."/>
            <person name="Lipzen A."/>
            <person name="Lundell T."/>
            <person name="Morin E."/>
            <person name="Murat C."/>
            <person name="Riley R."/>
            <person name="Ohm R."/>
            <person name="Sun H."/>
            <person name="Tunlid A."/>
            <person name="Henrissat B."/>
            <person name="Grigoriev I.V."/>
            <person name="Hibbett D.S."/>
            <person name="Martin F."/>
        </authorList>
    </citation>
    <scope>NUCLEOTIDE SEQUENCE [LARGE SCALE GENOMIC DNA]</scope>
    <source>
        <strain evidence="3">MUT 4182</strain>
    </source>
</reference>
<evidence type="ECO:0000256" key="1">
    <source>
        <dbReference type="SAM" id="MobiDB-lite"/>
    </source>
</evidence>
<evidence type="ECO:0000313" key="2">
    <source>
        <dbReference type="EMBL" id="KIO18230.1"/>
    </source>
</evidence>
<dbReference type="HOGENOM" id="CLU_2086563_0_0_1"/>
<dbReference type="Proteomes" id="UP000054248">
    <property type="component" value="Unassembled WGS sequence"/>
</dbReference>
<proteinExistence type="predicted"/>
<organism evidence="2 3">
    <name type="scientific">Tulasnella calospora MUT 4182</name>
    <dbReference type="NCBI Taxonomy" id="1051891"/>
    <lineage>
        <taxon>Eukaryota</taxon>
        <taxon>Fungi</taxon>
        <taxon>Dikarya</taxon>
        <taxon>Basidiomycota</taxon>
        <taxon>Agaricomycotina</taxon>
        <taxon>Agaricomycetes</taxon>
        <taxon>Cantharellales</taxon>
        <taxon>Tulasnellaceae</taxon>
        <taxon>Tulasnella</taxon>
    </lineage>
</organism>
<dbReference type="AlphaFoldDB" id="A0A0C3PTW2"/>